<dbReference type="Proteomes" id="UP000001357">
    <property type="component" value="Unassembled WGS sequence"/>
</dbReference>
<dbReference type="eggNOG" id="KOG2499">
    <property type="taxonomic scope" value="Eukaryota"/>
</dbReference>
<dbReference type="KEGG" id="mbr:MONBRDRAFT_37688"/>
<dbReference type="RefSeq" id="XP_001747102.1">
    <property type="nucleotide sequence ID" value="XM_001747050.1"/>
</dbReference>
<keyword evidence="6" id="KW-0325">Glycoprotein</keyword>
<sequence>MSGTISPRLPDWRWLLLLVGLVASAVQAGPGDLSCGDVLPVARHADLHACATLNPGFPAVDVATSVLYPKARSVTLGHGHAHLLPRDLKVRILNASAADHQVLRTAVTDFCTRIVDACTSAPATAAASEAEETFALSMIEIFIHNEDEPLQHPLKEQYVLDVGMTHIRIEGQAVWGVHHALATLYQLIGRHNTRNLPAITGLPLRIEDSPEFGWRGLLVDTSRHFMPVPILKNLINLMATIHYNVLHLHLVDDQSFPVVVPEFPHLSEEGAWHNVHPNVYTPQDLEDLVNYAGNRSIRVVPEIDIPGHSASWTFGEPQLKSIQRAMGGATGYALRQRIIDAGWDVVREKKRTPIVWKDMRDSGMSVPKDVVLHVWKFWGSYKKPSDKHDGSHICAPVLAVMPAAGLEASTCIGPRADRRPHTITVHGDERVDFYYWLRDDKREDPDMIKLCKAENAHVEEGMAGTEDLREKLFKEMRGRIAEDDTSVPMRKGPYFYYTRFEKDKQYPIHCRRKLKLVPMQEEVYSLWLKRSEFDSPIIRYGYTSMTCPVSTFDVNLHDLKAGSVLKKMDPVHGYDASKYESRRLWAKSHDGVMVPISLVRRKDLPAGPNPVHLDGYGSYEISNDPWFSKNLLSLLDRGVVFALAHVRGGGDMGRMCKHCVGIPVPSDNSRKLTLRLDCNNAFRYEDGKYLKKANTWIDFNACAQFLVDEKIADPDRLTIEGRSAGGLLIGATLNTAPQRPDGKPFYAGAVAGVPFVDVLTTMLDDTIPLTVVEWEEWGNPHEKEYYDYMKSYSPVDQVDFRKGPYPPVLIKAGLHDPRVGYWEPLKYAQRLRDEGAQTVLCHVNMNAGHFSESGRFDVLKDVALDFAFILRALGLENAEPRS</sequence>
<dbReference type="eggNOG" id="KOG2237">
    <property type="taxonomic scope" value="Eukaryota"/>
</dbReference>
<comment type="similarity">
    <text evidence="2">Belongs to the peptidase S9A family.</text>
</comment>
<evidence type="ECO:0000259" key="12">
    <source>
        <dbReference type="Pfam" id="PF00326"/>
    </source>
</evidence>
<evidence type="ECO:0000256" key="6">
    <source>
        <dbReference type="ARBA" id="ARBA00023180"/>
    </source>
</evidence>
<evidence type="ECO:0000259" key="13">
    <source>
        <dbReference type="Pfam" id="PF00728"/>
    </source>
</evidence>
<feature type="signal peptide" evidence="11">
    <location>
        <begin position="1"/>
        <end position="28"/>
    </location>
</feature>
<dbReference type="PANTHER" id="PTHR11757:SF19">
    <property type="entry name" value="PROLYL ENDOPEPTIDASE-LIKE"/>
    <property type="match status" value="1"/>
</dbReference>
<dbReference type="Gene3D" id="3.20.20.80">
    <property type="entry name" value="Glycosidases"/>
    <property type="match status" value="1"/>
</dbReference>
<dbReference type="Gene3D" id="3.30.379.10">
    <property type="entry name" value="Chitobiase/beta-hexosaminidase domain 2-like"/>
    <property type="match status" value="1"/>
</dbReference>
<dbReference type="PANTHER" id="PTHR11757">
    <property type="entry name" value="PROTEASE FAMILY S9A OLIGOPEPTIDASE"/>
    <property type="match status" value="1"/>
</dbReference>
<keyword evidence="11" id="KW-0732">Signal</keyword>
<name>A9V3A5_MONBE</name>
<accession>A9V3A5</accession>
<evidence type="ECO:0000313" key="16">
    <source>
        <dbReference type="EMBL" id="EDQ88026.1"/>
    </source>
</evidence>
<reference evidence="16 17" key="1">
    <citation type="journal article" date="2008" name="Nature">
        <title>The genome of the choanoflagellate Monosiga brevicollis and the origin of metazoans.</title>
        <authorList>
            <consortium name="JGI Sequencing"/>
            <person name="King N."/>
            <person name="Westbrook M.J."/>
            <person name="Young S.L."/>
            <person name="Kuo A."/>
            <person name="Abedin M."/>
            <person name="Chapman J."/>
            <person name="Fairclough S."/>
            <person name="Hellsten U."/>
            <person name="Isogai Y."/>
            <person name="Letunic I."/>
            <person name="Marr M."/>
            <person name="Pincus D."/>
            <person name="Putnam N."/>
            <person name="Rokas A."/>
            <person name="Wright K.J."/>
            <person name="Zuzow R."/>
            <person name="Dirks W."/>
            <person name="Good M."/>
            <person name="Goodstein D."/>
            <person name="Lemons D."/>
            <person name="Li W."/>
            <person name="Lyons J.B."/>
            <person name="Morris A."/>
            <person name="Nichols S."/>
            <person name="Richter D.J."/>
            <person name="Salamov A."/>
            <person name="Bork P."/>
            <person name="Lim W.A."/>
            <person name="Manning G."/>
            <person name="Miller W.T."/>
            <person name="McGinnis W."/>
            <person name="Shapiro H."/>
            <person name="Tjian R."/>
            <person name="Grigoriev I.V."/>
            <person name="Rokhsar D."/>
        </authorList>
    </citation>
    <scope>NUCLEOTIDE SEQUENCE [LARGE SCALE GENOMIC DNA]</scope>
    <source>
        <strain evidence="17">MX1 / ATCC 50154</strain>
    </source>
</reference>
<feature type="domain" description="Peptidase S9 prolyl oligopeptidase catalytic" evidence="12">
    <location>
        <begin position="684"/>
        <end position="874"/>
    </location>
</feature>
<dbReference type="SUPFAM" id="SSF55545">
    <property type="entry name" value="beta-N-acetylhexosaminidase-like domain"/>
    <property type="match status" value="1"/>
</dbReference>
<dbReference type="GO" id="GO:0004252">
    <property type="term" value="F:serine-type endopeptidase activity"/>
    <property type="evidence" value="ECO:0007669"/>
    <property type="project" value="InterPro"/>
</dbReference>
<dbReference type="EMBL" id="CH991556">
    <property type="protein sequence ID" value="EDQ88026.1"/>
    <property type="molecule type" value="Genomic_DNA"/>
</dbReference>
<gene>
    <name evidence="16" type="ORF">MONBRDRAFT_37688</name>
</gene>
<dbReference type="InterPro" id="IPR015883">
    <property type="entry name" value="Glyco_hydro_20_cat"/>
</dbReference>
<dbReference type="InterPro" id="IPR029019">
    <property type="entry name" value="HEX_eukaryotic_N"/>
</dbReference>
<evidence type="ECO:0000313" key="17">
    <source>
        <dbReference type="Proteomes" id="UP000001357"/>
    </source>
</evidence>
<evidence type="ECO:0000256" key="4">
    <source>
        <dbReference type="ARBA" id="ARBA00012663"/>
    </source>
</evidence>
<evidence type="ECO:0000256" key="8">
    <source>
        <dbReference type="ARBA" id="ARBA00039290"/>
    </source>
</evidence>
<evidence type="ECO:0000259" key="14">
    <source>
        <dbReference type="Pfam" id="PF02897"/>
    </source>
</evidence>
<comment type="catalytic activity">
    <reaction evidence="1">
        <text>Hydrolysis of terminal non-reducing N-acetyl-D-hexosamine residues in N-acetyl-beta-D-hexosaminides.</text>
        <dbReference type="EC" id="3.2.1.52"/>
    </reaction>
</comment>
<proteinExistence type="inferred from homology"/>
<keyword evidence="7" id="KW-0326">Glycosidase</keyword>
<dbReference type="Gene3D" id="2.130.10.120">
    <property type="entry name" value="Prolyl oligopeptidase, N-terminal domain"/>
    <property type="match status" value="2"/>
</dbReference>
<dbReference type="PRINTS" id="PR00738">
    <property type="entry name" value="GLHYDRLASE20"/>
</dbReference>
<evidence type="ECO:0000256" key="2">
    <source>
        <dbReference type="ARBA" id="ARBA00005228"/>
    </source>
</evidence>
<comment type="function">
    <text evidence="10">Serine peptidase whose precise substrate specificity remains unclear. Does not cleave peptides after a arginine or lysine residue. Regulates trans-Golgi network morphology and sorting by regulating the membrane binding of the AP-1 complex. May play a role in the regulation of synaptic vesicle exocytosis.</text>
</comment>
<dbReference type="SUPFAM" id="SSF51445">
    <property type="entry name" value="(Trans)glycosidases"/>
    <property type="match status" value="1"/>
</dbReference>
<evidence type="ECO:0000256" key="10">
    <source>
        <dbReference type="ARBA" id="ARBA00045448"/>
    </source>
</evidence>
<dbReference type="SUPFAM" id="SSF50993">
    <property type="entry name" value="Peptidase/esterase 'gauge' domain"/>
    <property type="match status" value="1"/>
</dbReference>
<keyword evidence="17" id="KW-1185">Reference proteome</keyword>
<dbReference type="InterPro" id="IPR029018">
    <property type="entry name" value="Hex-like_dom2"/>
</dbReference>
<dbReference type="InterPro" id="IPR001375">
    <property type="entry name" value="Peptidase_S9_cat"/>
</dbReference>
<evidence type="ECO:0000256" key="9">
    <source>
        <dbReference type="ARBA" id="ARBA00042165"/>
    </source>
</evidence>
<dbReference type="FunFam" id="3.40.50.1820:FF:001070">
    <property type="entry name" value="Prolyl oligopeptidase family protein"/>
    <property type="match status" value="1"/>
</dbReference>
<keyword evidence="5" id="KW-0378">Hydrolase</keyword>
<dbReference type="Pfam" id="PF14845">
    <property type="entry name" value="Glycohydro_20b2"/>
    <property type="match status" value="1"/>
</dbReference>
<dbReference type="InterPro" id="IPR029058">
    <property type="entry name" value="AB_hydrolase_fold"/>
</dbReference>
<feature type="chain" id="PRO_5002744627" description="Prolyl endopeptidase-like" evidence="11">
    <location>
        <begin position="29"/>
        <end position="882"/>
    </location>
</feature>
<feature type="domain" description="Glycoside hydrolase family 20 catalytic" evidence="13">
    <location>
        <begin position="212"/>
        <end position="320"/>
    </location>
</feature>
<protein>
    <recommendedName>
        <fullName evidence="8">Prolyl endopeptidase-like</fullName>
        <ecNumber evidence="4">3.2.1.52</ecNumber>
    </recommendedName>
    <alternativeName>
        <fullName evidence="9">Prolylendopeptidase-like</fullName>
    </alternativeName>
</protein>
<dbReference type="Gene3D" id="3.40.50.1820">
    <property type="entry name" value="alpha/beta hydrolase"/>
    <property type="match status" value="3"/>
</dbReference>
<dbReference type="GO" id="GO:0006508">
    <property type="term" value="P:proteolysis"/>
    <property type="evidence" value="ECO:0007669"/>
    <property type="project" value="InterPro"/>
</dbReference>
<dbReference type="ESTHER" id="monbe-a9v3a5">
    <property type="family name" value="S9N_PREPL_Peptidase_S9"/>
</dbReference>
<evidence type="ECO:0000256" key="1">
    <source>
        <dbReference type="ARBA" id="ARBA00001231"/>
    </source>
</evidence>
<dbReference type="Pfam" id="PF00326">
    <property type="entry name" value="Peptidase_S9"/>
    <property type="match status" value="1"/>
</dbReference>
<dbReference type="InterPro" id="IPR017853">
    <property type="entry name" value="GH"/>
</dbReference>
<feature type="domain" description="Beta-hexosaminidase eukaryotic type N-terminal" evidence="15">
    <location>
        <begin position="67"/>
        <end position="187"/>
    </location>
</feature>
<organism evidence="16 17">
    <name type="scientific">Monosiga brevicollis</name>
    <name type="common">Choanoflagellate</name>
    <dbReference type="NCBI Taxonomy" id="81824"/>
    <lineage>
        <taxon>Eukaryota</taxon>
        <taxon>Choanoflagellata</taxon>
        <taxon>Craspedida</taxon>
        <taxon>Salpingoecidae</taxon>
        <taxon>Monosiga</taxon>
    </lineage>
</organism>
<evidence type="ECO:0000256" key="5">
    <source>
        <dbReference type="ARBA" id="ARBA00022801"/>
    </source>
</evidence>
<evidence type="ECO:0000256" key="3">
    <source>
        <dbReference type="ARBA" id="ARBA00006285"/>
    </source>
</evidence>
<evidence type="ECO:0000256" key="11">
    <source>
        <dbReference type="SAM" id="SignalP"/>
    </source>
</evidence>
<dbReference type="GO" id="GO:0004563">
    <property type="term" value="F:beta-N-acetylhexosaminidase activity"/>
    <property type="evidence" value="ECO:0007669"/>
    <property type="project" value="UniProtKB-EC"/>
</dbReference>
<dbReference type="InterPro" id="IPR025705">
    <property type="entry name" value="Beta_hexosaminidase_sua/sub"/>
</dbReference>
<dbReference type="Pfam" id="PF00728">
    <property type="entry name" value="Glyco_hydro_20"/>
    <property type="match status" value="1"/>
</dbReference>
<dbReference type="AlphaFoldDB" id="A9V3A5"/>
<dbReference type="InterPro" id="IPR023302">
    <property type="entry name" value="Pept_S9A_N"/>
</dbReference>
<feature type="domain" description="Peptidase S9A N-terminal" evidence="14">
    <location>
        <begin position="414"/>
        <end position="515"/>
    </location>
</feature>
<dbReference type="EC" id="3.2.1.52" evidence="4"/>
<evidence type="ECO:0000256" key="7">
    <source>
        <dbReference type="ARBA" id="ARBA00023295"/>
    </source>
</evidence>
<comment type="similarity">
    <text evidence="3">Belongs to the glycosyl hydrolase 20 family.</text>
</comment>
<dbReference type="InterPro" id="IPR051543">
    <property type="entry name" value="Serine_Peptidase_S9A"/>
</dbReference>
<dbReference type="Pfam" id="PF02897">
    <property type="entry name" value="Peptidase_S9_N"/>
    <property type="match status" value="1"/>
</dbReference>
<dbReference type="SUPFAM" id="SSF53474">
    <property type="entry name" value="alpha/beta-Hydrolases"/>
    <property type="match status" value="1"/>
</dbReference>
<dbReference type="InParanoid" id="A9V3A5"/>
<dbReference type="GeneID" id="5892378"/>
<dbReference type="GO" id="GO:0005975">
    <property type="term" value="P:carbohydrate metabolic process"/>
    <property type="evidence" value="ECO:0007669"/>
    <property type="project" value="InterPro"/>
</dbReference>
<evidence type="ECO:0000259" key="15">
    <source>
        <dbReference type="Pfam" id="PF14845"/>
    </source>
</evidence>